<feature type="signal peptide" evidence="2">
    <location>
        <begin position="1"/>
        <end position="23"/>
    </location>
</feature>
<evidence type="ECO:0000256" key="2">
    <source>
        <dbReference type="SAM" id="SignalP"/>
    </source>
</evidence>
<evidence type="ECO:0000313" key="4">
    <source>
        <dbReference type="Proteomes" id="UP000295497"/>
    </source>
</evidence>
<name>A0A4P2QMW3_SORCE</name>
<dbReference type="EMBL" id="CP012672">
    <property type="protein sequence ID" value="AUX31419.1"/>
    <property type="molecule type" value="Genomic_DNA"/>
</dbReference>
<feature type="region of interest" description="Disordered" evidence="1">
    <location>
        <begin position="455"/>
        <end position="475"/>
    </location>
</feature>
<keyword evidence="2" id="KW-0732">Signal</keyword>
<dbReference type="Proteomes" id="UP000295497">
    <property type="component" value="Chromosome"/>
</dbReference>
<feature type="chain" id="PRO_5020408100" description="Right handed beta helix domain-containing protein" evidence="2">
    <location>
        <begin position="24"/>
        <end position="490"/>
    </location>
</feature>
<dbReference type="PROSITE" id="PS51257">
    <property type="entry name" value="PROKAR_LIPOPROTEIN"/>
    <property type="match status" value="1"/>
</dbReference>
<organism evidence="3 4">
    <name type="scientific">Sorangium cellulosum</name>
    <name type="common">Polyangium cellulosum</name>
    <dbReference type="NCBI Taxonomy" id="56"/>
    <lineage>
        <taxon>Bacteria</taxon>
        <taxon>Pseudomonadati</taxon>
        <taxon>Myxococcota</taxon>
        <taxon>Polyangia</taxon>
        <taxon>Polyangiales</taxon>
        <taxon>Polyangiaceae</taxon>
        <taxon>Sorangium</taxon>
    </lineage>
</organism>
<dbReference type="InterPro" id="IPR011050">
    <property type="entry name" value="Pectin_lyase_fold/virulence"/>
</dbReference>
<dbReference type="SUPFAM" id="SSF51126">
    <property type="entry name" value="Pectin lyase-like"/>
    <property type="match status" value="1"/>
</dbReference>
<evidence type="ECO:0008006" key="5">
    <source>
        <dbReference type="Google" id="ProtNLM"/>
    </source>
</evidence>
<gene>
    <name evidence="3" type="ORF">SOCE836_035480</name>
</gene>
<dbReference type="AlphaFoldDB" id="A0A4P2QMW3"/>
<dbReference type="RefSeq" id="WP_165374020.1">
    <property type="nucleotide sequence ID" value="NZ_CP012672.1"/>
</dbReference>
<sequence>MVNRFWARLSAAILGGAACAAVAGCGAEELATCPEENLVRGVCAGVPAGDVCGGERCTAGVTCTSVIDVASDDELTSAAQAASDGACIAVRSGRYGVVTVPGGVSLLGRSADAVEIEGIVLEAGDGAVVRGLKVGREGVTVQEGATGVRIDSVRVIGESDYEHDGIKLGPGSSIAIVASEIANAGHVGIFATDADVTLERSIVSGAQRGAVEMLGRGCDERCSCTSRPALEVRSSVIRDNRVIGVSLHGATASLEGVDVIRTREGVASLAGKFGGGVSAAGCSGILGARQVRVIDSVSFGILVDGSTAMLGDKGEDDSIEISRNTLGLWIQNVRQPDGDDCAMHHDERCNVTLHNGKLDGNFGVGIGVTGESRGIILCRSAITATAFSLLPVFDENDALAVRDVGDGVDWLGDSEVRIDELAFSGNARQSLLLDGPVQGDSYIGRIYIAAGDEPPVQQSYSRGDAQPEGMAPPTVLDRRHVIPRSLEELP</sequence>
<evidence type="ECO:0000256" key="1">
    <source>
        <dbReference type="SAM" id="MobiDB-lite"/>
    </source>
</evidence>
<accession>A0A4P2QMW3</accession>
<dbReference type="InterPro" id="IPR012334">
    <property type="entry name" value="Pectin_lyas_fold"/>
</dbReference>
<reference evidence="3 4" key="1">
    <citation type="submission" date="2015-09" db="EMBL/GenBank/DDBJ databases">
        <title>Sorangium comparison.</title>
        <authorList>
            <person name="Zaburannyi N."/>
            <person name="Bunk B."/>
            <person name="Overmann J."/>
            <person name="Mueller R."/>
        </authorList>
    </citation>
    <scope>NUCLEOTIDE SEQUENCE [LARGE SCALE GENOMIC DNA]</scope>
    <source>
        <strain evidence="3 4">So ce836</strain>
    </source>
</reference>
<dbReference type="Gene3D" id="2.160.20.10">
    <property type="entry name" value="Single-stranded right-handed beta-helix, Pectin lyase-like"/>
    <property type="match status" value="1"/>
</dbReference>
<evidence type="ECO:0000313" key="3">
    <source>
        <dbReference type="EMBL" id="AUX31419.1"/>
    </source>
</evidence>
<proteinExistence type="predicted"/>
<protein>
    <recommendedName>
        <fullName evidence="5">Right handed beta helix domain-containing protein</fullName>
    </recommendedName>
</protein>